<evidence type="ECO:0000259" key="10">
    <source>
        <dbReference type="Pfam" id="PF01602"/>
    </source>
</evidence>
<dbReference type="STRING" id="1344416.A0A139AKL0"/>
<dbReference type="GO" id="GO:0030123">
    <property type="term" value="C:AP-3 adaptor complex"/>
    <property type="evidence" value="ECO:0007669"/>
    <property type="project" value="InterPro"/>
</dbReference>
<dbReference type="PANTHER" id="PTHR22781">
    <property type="entry name" value="DELTA ADAPTIN-RELATED"/>
    <property type="match status" value="1"/>
</dbReference>
<dbReference type="AlphaFoldDB" id="A0A139AKL0"/>
<dbReference type="InterPro" id="IPR011989">
    <property type="entry name" value="ARM-like"/>
</dbReference>
<keyword evidence="4" id="KW-0813">Transport</keyword>
<dbReference type="PANTHER" id="PTHR22781:SF12">
    <property type="entry name" value="AP-3 COMPLEX SUBUNIT DELTA-1"/>
    <property type="match status" value="1"/>
</dbReference>
<dbReference type="GO" id="GO:0010008">
    <property type="term" value="C:endosome membrane"/>
    <property type="evidence" value="ECO:0007669"/>
    <property type="project" value="TreeGrafter"/>
</dbReference>
<dbReference type="InterPro" id="IPR002553">
    <property type="entry name" value="Clathrin/coatomer_adapt-like_N"/>
</dbReference>
<accession>A0A139AKL0</accession>
<sequence length="666" mass="74033">MFEKSLADVIRGIRANKNKEHDFITSSLNEARNEIKREDMDVKAKALQKVLYLSMLGYDMTWASFHVVEVMSASKFQHKRLGYLAAASSLQPDSEVLLLCVNLIKKDLASNSPYDVSLALSGLAAIINTDLARSLLPDLMAMMNHSRPYVRKRVTLLMYKEFLKYPDSLKQAFPRLREKLEDEDSGVVSAAVNVVCELANTNPKNYILLAPQLYTILTSSSNNWMLIKIVKLFGLLTPEEPRLARKLVGPLTNLISSTRAMSLLYECIHTVFTGGFLSPEVVGTLGNEVNQLATLCVTKLRGFVGDQDPNLKYLGLFLLLKLLPVNPKAVSEYRETILGCLDDPDVSIRLRALEIVTNIVTQKNIQDLVRRLLVHLMPRAPTNHKPVAAGKIRPPPVLDANYRMEVVRRILHLCTQDSYEMVTDFEWYADVLVDLVRFSGVSVGEDLAEKLLDLAVRVKGVRGYLVGTMRTLLTDTKLFESYGSAASNLPVLRAAAWICGEYPSFLTSPEETLLALCNPININALTPITKQLYLQAGLKLFFFWAGAPIVAPAESIFQPSPILGVLPILTAGELSPVARNAQRRVPIPEGLSLDQPIVQRPKAQLGADSLLVDFDSDLHEIEVTRKGKAGKSRKIKVKTEQEETPEQQAEVSVFGNVIRISLTRVS</sequence>
<organism evidence="11 12">
    <name type="scientific">Gonapodya prolifera (strain JEL478)</name>
    <name type="common">Monoblepharis prolifera</name>
    <dbReference type="NCBI Taxonomy" id="1344416"/>
    <lineage>
        <taxon>Eukaryota</taxon>
        <taxon>Fungi</taxon>
        <taxon>Fungi incertae sedis</taxon>
        <taxon>Chytridiomycota</taxon>
        <taxon>Chytridiomycota incertae sedis</taxon>
        <taxon>Monoblepharidomycetes</taxon>
        <taxon>Monoblepharidales</taxon>
        <taxon>Gonapodyaceae</taxon>
        <taxon>Gonapodya</taxon>
    </lineage>
</organism>
<feature type="domain" description="Clathrin/coatomer adaptor adaptin-like N-terminal" evidence="10">
    <location>
        <begin position="22"/>
        <end position="539"/>
    </location>
</feature>
<dbReference type="InterPro" id="IPR016024">
    <property type="entry name" value="ARM-type_fold"/>
</dbReference>
<evidence type="ECO:0000256" key="8">
    <source>
        <dbReference type="ARBA" id="ARBA00076742"/>
    </source>
</evidence>
<evidence type="ECO:0000256" key="3">
    <source>
        <dbReference type="ARBA" id="ARBA00015717"/>
    </source>
</evidence>
<evidence type="ECO:0000256" key="7">
    <source>
        <dbReference type="ARBA" id="ARBA00023136"/>
    </source>
</evidence>
<protein>
    <recommendedName>
        <fullName evidence="3">AP-3 complex subunit delta</fullName>
    </recommendedName>
    <alternativeName>
        <fullName evidence="9">Adaptor-related protein complex 3 subunit delta</fullName>
    </alternativeName>
    <alternativeName>
        <fullName evidence="8">Delta-adaptin 3</fullName>
    </alternativeName>
</protein>
<evidence type="ECO:0000256" key="2">
    <source>
        <dbReference type="ARBA" id="ARBA00006613"/>
    </source>
</evidence>
<dbReference type="Pfam" id="PF01602">
    <property type="entry name" value="Adaptin_N"/>
    <property type="match status" value="1"/>
</dbReference>
<proteinExistence type="inferred from homology"/>
<keyword evidence="5" id="KW-0677">Repeat</keyword>
<evidence type="ECO:0000256" key="9">
    <source>
        <dbReference type="ARBA" id="ARBA00083145"/>
    </source>
</evidence>
<comment type="similarity">
    <text evidence="2">Belongs to the adaptor complexes large subunit family.</text>
</comment>
<dbReference type="EMBL" id="KQ965749">
    <property type="protein sequence ID" value="KXS16965.1"/>
    <property type="molecule type" value="Genomic_DNA"/>
</dbReference>
<dbReference type="GO" id="GO:0030665">
    <property type="term" value="C:clathrin-coated vesicle membrane"/>
    <property type="evidence" value="ECO:0007669"/>
    <property type="project" value="UniProtKB-SubCell"/>
</dbReference>
<evidence type="ECO:0000256" key="4">
    <source>
        <dbReference type="ARBA" id="ARBA00022448"/>
    </source>
</evidence>
<dbReference type="OrthoDB" id="10264595at2759"/>
<gene>
    <name evidence="11" type="ORF">M427DRAFT_154102</name>
</gene>
<keyword evidence="7" id="KW-0472">Membrane</keyword>
<evidence type="ECO:0000313" key="12">
    <source>
        <dbReference type="Proteomes" id="UP000070544"/>
    </source>
</evidence>
<comment type="subcellular location">
    <subcellularLocation>
        <location evidence="1">Cytoplasmic vesicle</location>
        <location evidence="1">Clathrin-coated vesicle membrane</location>
        <topology evidence="1">Peripheral membrane protein</topology>
        <orientation evidence="1">Cytoplasmic side</orientation>
    </subcellularLocation>
</comment>
<name>A0A139AKL0_GONPJ</name>
<dbReference type="SUPFAM" id="SSF48371">
    <property type="entry name" value="ARM repeat"/>
    <property type="match status" value="1"/>
</dbReference>
<dbReference type="GO" id="GO:0006896">
    <property type="term" value="P:Golgi to vacuole transport"/>
    <property type="evidence" value="ECO:0007669"/>
    <property type="project" value="TreeGrafter"/>
</dbReference>
<dbReference type="FunFam" id="1.25.10.10:FF:000251">
    <property type="entry name" value="AP-3 complex subunit delta"/>
    <property type="match status" value="1"/>
</dbReference>
<keyword evidence="12" id="KW-1185">Reference proteome</keyword>
<dbReference type="Gene3D" id="1.25.10.10">
    <property type="entry name" value="Leucine-rich Repeat Variant"/>
    <property type="match status" value="1"/>
</dbReference>
<evidence type="ECO:0000256" key="1">
    <source>
        <dbReference type="ARBA" id="ARBA00004145"/>
    </source>
</evidence>
<dbReference type="InterPro" id="IPR017105">
    <property type="entry name" value="AP3_complex_dsu"/>
</dbReference>
<dbReference type="GO" id="GO:0006623">
    <property type="term" value="P:protein targeting to vacuole"/>
    <property type="evidence" value="ECO:0007669"/>
    <property type="project" value="TreeGrafter"/>
</dbReference>
<dbReference type="OMA" id="HVECSAT"/>
<evidence type="ECO:0000256" key="5">
    <source>
        <dbReference type="ARBA" id="ARBA00022737"/>
    </source>
</evidence>
<evidence type="ECO:0000313" key="11">
    <source>
        <dbReference type="EMBL" id="KXS16965.1"/>
    </source>
</evidence>
<evidence type="ECO:0000256" key="6">
    <source>
        <dbReference type="ARBA" id="ARBA00022927"/>
    </source>
</evidence>
<reference evidence="11 12" key="1">
    <citation type="journal article" date="2015" name="Genome Biol. Evol.">
        <title>Phylogenomic analyses indicate that early fungi evolved digesting cell walls of algal ancestors of land plants.</title>
        <authorList>
            <person name="Chang Y."/>
            <person name="Wang S."/>
            <person name="Sekimoto S."/>
            <person name="Aerts A.L."/>
            <person name="Choi C."/>
            <person name="Clum A."/>
            <person name="LaButti K.M."/>
            <person name="Lindquist E.A."/>
            <person name="Yee Ngan C."/>
            <person name="Ohm R.A."/>
            <person name="Salamov A.A."/>
            <person name="Grigoriev I.V."/>
            <person name="Spatafora J.W."/>
            <person name="Berbee M.L."/>
        </authorList>
    </citation>
    <scope>NUCLEOTIDE SEQUENCE [LARGE SCALE GENOMIC DNA]</scope>
    <source>
        <strain evidence="11 12">JEL478</strain>
    </source>
</reference>
<keyword evidence="6" id="KW-0653">Protein transport</keyword>
<dbReference type="PIRSF" id="PIRSF037092">
    <property type="entry name" value="AP3_complex_delta"/>
    <property type="match status" value="1"/>
</dbReference>
<dbReference type="Proteomes" id="UP000070544">
    <property type="component" value="Unassembled WGS sequence"/>
</dbReference>